<gene>
    <name evidence="2" type="ORF">SOIL9_24810</name>
</gene>
<evidence type="ECO:0000313" key="2">
    <source>
        <dbReference type="EMBL" id="VTR95233.1"/>
    </source>
</evidence>
<accession>A0A6P2D2A1</accession>
<name>A0A6P2D2A1_9BACT</name>
<dbReference type="AlphaFoldDB" id="A0A6P2D2A1"/>
<keyword evidence="3" id="KW-1185">Reference proteome</keyword>
<feature type="coiled-coil region" evidence="1">
    <location>
        <begin position="153"/>
        <end position="180"/>
    </location>
</feature>
<keyword evidence="1" id="KW-0175">Coiled coil</keyword>
<sequence>MHSDEADRFFLSPHEPKPEDRPVSVLYLLRRDIYQCMGRDPDSGNEYVFTEEGTGKNLNTRALWPGAMTIMAGIDLLAKFFTGDDKPGKAGERFNCFLKEYFPKLDEEHRIPLYKLRNSLMHAFGLYSEDKDEQYKFSLSFRESQRLVTSLRADEYNVDLEQLRLQFEEAVNSYKAALESEPDVEKRQQLQAHFDVKVNKYGFINLKMI</sequence>
<dbReference type="KEGG" id="gms:SOIL9_24810"/>
<evidence type="ECO:0000313" key="3">
    <source>
        <dbReference type="Proteomes" id="UP000464178"/>
    </source>
</evidence>
<proteinExistence type="predicted"/>
<dbReference type="Proteomes" id="UP000464178">
    <property type="component" value="Chromosome"/>
</dbReference>
<protein>
    <submittedName>
        <fullName evidence="2">Uncharacterized protein</fullName>
    </submittedName>
</protein>
<organism evidence="2 3">
    <name type="scientific">Gemmata massiliana</name>
    <dbReference type="NCBI Taxonomy" id="1210884"/>
    <lineage>
        <taxon>Bacteria</taxon>
        <taxon>Pseudomonadati</taxon>
        <taxon>Planctomycetota</taxon>
        <taxon>Planctomycetia</taxon>
        <taxon>Gemmatales</taxon>
        <taxon>Gemmataceae</taxon>
        <taxon>Gemmata</taxon>
    </lineage>
</organism>
<evidence type="ECO:0000256" key="1">
    <source>
        <dbReference type="SAM" id="Coils"/>
    </source>
</evidence>
<reference evidence="2 3" key="1">
    <citation type="submission" date="2019-05" db="EMBL/GenBank/DDBJ databases">
        <authorList>
            <consortium name="Science for Life Laboratories"/>
        </authorList>
    </citation>
    <scope>NUCLEOTIDE SEQUENCE [LARGE SCALE GENOMIC DNA]</scope>
    <source>
        <strain evidence="2">Soil9</strain>
    </source>
</reference>
<dbReference type="EMBL" id="LR593886">
    <property type="protein sequence ID" value="VTR95233.1"/>
    <property type="molecule type" value="Genomic_DNA"/>
</dbReference>
<dbReference type="RefSeq" id="WP_162669673.1">
    <property type="nucleotide sequence ID" value="NZ_LR593886.1"/>
</dbReference>